<evidence type="ECO:0000313" key="1">
    <source>
        <dbReference type="EMBL" id="KAG2232451.1"/>
    </source>
</evidence>
<gene>
    <name evidence="1" type="ORF">INT48_001927</name>
</gene>
<proteinExistence type="predicted"/>
<dbReference type="AlphaFoldDB" id="A0A8H7SNX2"/>
<comment type="caution">
    <text evidence="1">The sequence shown here is derived from an EMBL/GenBank/DDBJ whole genome shotgun (WGS) entry which is preliminary data.</text>
</comment>
<keyword evidence="2" id="KW-1185">Reference proteome</keyword>
<name>A0A8H7SNX2_9FUNG</name>
<dbReference type="EMBL" id="JAEPRE010000111">
    <property type="protein sequence ID" value="KAG2232451.1"/>
    <property type="molecule type" value="Genomic_DNA"/>
</dbReference>
<sequence>MCDFTTPPILTESQNQANHEFMNIVINYSLSAHRKSLMNPMVALGYFLTSNSVFLASLEYQFDPIIRLLFQISKDLTMKESGPKNISLESMEPLLENIKRRIEDNVDGQGRFIAKDDVDAMDYITNY</sequence>
<evidence type="ECO:0000313" key="2">
    <source>
        <dbReference type="Proteomes" id="UP000613177"/>
    </source>
</evidence>
<accession>A0A8H7SNX2</accession>
<reference evidence="1" key="1">
    <citation type="submission" date="2021-01" db="EMBL/GenBank/DDBJ databases">
        <title>Metabolic potential, ecology and presence of endohyphal bacteria is reflected in genomic diversity of Mucoromycotina.</title>
        <authorList>
            <person name="Muszewska A."/>
            <person name="Okrasinska A."/>
            <person name="Steczkiewicz K."/>
            <person name="Drgas O."/>
            <person name="Orlowska M."/>
            <person name="Perlinska-Lenart U."/>
            <person name="Aleksandrzak-Piekarczyk T."/>
            <person name="Szatraj K."/>
            <person name="Zielenkiewicz U."/>
            <person name="Pilsyk S."/>
            <person name="Malc E."/>
            <person name="Mieczkowski P."/>
            <person name="Kruszewska J.S."/>
            <person name="Biernat P."/>
            <person name="Pawlowska J."/>
        </authorList>
    </citation>
    <scope>NUCLEOTIDE SEQUENCE</scope>
    <source>
        <strain evidence="1">WA0000018081</strain>
    </source>
</reference>
<organism evidence="1 2">
    <name type="scientific">Thamnidium elegans</name>
    <dbReference type="NCBI Taxonomy" id="101142"/>
    <lineage>
        <taxon>Eukaryota</taxon>
        <taxon>Fungi</taxon>
        <taxon>Fungi incertae sedis</taxon>
        <taxon>Mucoromycota</taxon>
        <taxon>Mucoromycotina</taxon>
        <taxon>Mucoromycetes</taxon>
        <taxon>Mucorales</taxon>
        <taxon>Mucorineae</taxon>
        <taxon>Mucoraceae</taxon>
        <taxon>Thamnidium</taxon>
    </lineage>
</organism>
<dbReference type="Proteomes" id="UP000613177">
    <property type="component" value="Unassembled WGS sequence"/>
</dbReference>
<protein>
    <submittedName>
        <fullName evidence="1">Uncharacterized protein</fullName>
    </submittedName>
</protein>